<protein>
    <submittedName>
        <fullName evidence="1">Uncharacterized protein</fullName>
    </submittedName>
</protein>
<organism evidence="1 2">
    <name type="scientific">Ophiophagus hannah</name>
    <name type="common">King cobra</name>
    <name type="synonym">Naja hannah</name>
    <dbReference type="NCBI Taxonomy" id="8665"/>
    <lineage>
        <taxon>Eukaryota</taxon>
        <taxon>Metazoa</taxon>
        <taxon>Chordata</taxon>
        <taxon>Craniata</taxon>
        <taxon>Vertebrata</taxon>
        <taxon>Euteleostomi</taxon>
        <taxon>Lepidosauria</taxon>
        <taxon>Squamata</taxon>
        <taxon>Bifurcata</taxon>
        <taxon>Unidentata</taxon>
        <taxon>Episquamata</taxon>
        <taxon>Toxicofera</taxon>
        <taxon>Serpentes</taxon>
        <taxon>Colubroidea</taxon>
        <taxon>Elapidae</taxon>
        <taxon>Elapinae</taxon>
        <taxon>Ophiophagus</taxon>
    </lineage>
</organism>
<sequence>MAFACGSSSSFVASVACGGSGGSDGSVLWRFRHSGIQVFDNKLHATKAGMMWYWNSAHGQRIMGLCYQQLNAITNKITDDTNYATDICWKLLDWMENENLIVYWLIEKDHGNTIHFLQSLQINYE</sequence>
<gene>
    <name evidence="1" type="ORF">L345_06883</name>
</gene>
<name>V8NZ43_OPHHA</name>
<comment type="caution">
    <text evidence="1">The sequence shown here is derived from an EMBL/GenBank/DDBJ whole genome shotgun (WGS) entry which is preliminary data.</text>
</comment>
<evidence type="ECO:0000313" key="1">
    <source>
        <dbReference type="EMBL" id="ETE67330.1"/>
    </source>
</evidence>
<proteinExistence type="predicted"/>
<feature type="non-terminal residue" evidence="1">
    <location>
        <position position="1"/>
    </location>
</feature>
<dbReference type="AlphaFoldDB" id="V8NZ43"/>
<accession>V8NZ43</accession>
<dbReference type="Proteomes" id="UP000018936">
    <property type="component" value="Unassembled WGS sequence"/>
</dbReference>
<reference evidence="1 2" key="1">
    <citation type="journal article" date="2013" name="Proc. Natl. Acad. Sci. U.S.A.">
        <title>The king cobra genome reveals dynamic gene evolution and adaptation in the snake venom system.</title>
        <authorList>
            <person name="Vonk F.J."/>
            <person name="Casewell N.R."/>
            <person name="Henkel C.V."/>
            <person name="Heimberg A.M."/>
            <person name="Jansen H.J."/>
            <person name="McCleary R.J."/>
            <person name="Kerkkamp H.M."/>
            <person name="Vos R.A."/>
            <person name="Guerreiro I."/>
            <person name="Calvete J.J."/>
            <person name="Wuster W."/>
            <person name="Woods A.E."/>
            <person name="Logan J.M."/>
            <person name="Harrison R.A."/>
            <person name="Castoe T.A."/>
            <person name="de Koning A.P."/>
            <person name="Pollock D.D."/>
            <person name="Yandell M."/>
            <person name="Calderon D."/>
            <person name="Renjifo C."/>
            <person name="Currier R.B."/>
            <person name="Salgado D."/>
            <person name="Pla D."/>
            <person name="Sanz L."/>
            <person name="Hyder A.S."/>
            <person name="Ribeiro J.M."/>
            <person name="Arntzen J.W."/>
            <person name="van den Thillart G.E."/>
            <person name="Boetzer M."/>
            <person name="Pirovano W."/>
            <person name="Dirks R.P."/>
            <person name="Spaink H.P."/>
            <person name="Duboule D."/>
            <person name="McGlinn E."/>
            <person name="Kini R.M."/>
            <person name="Richardson M.K."/>
        </authorList>
    </citation>
    <scope>NUCLEOTIDE SEQUENCE</scope>
    <source>
        <tissue evidence="1">Blood</tissue>
    </source>
</reference>
<dbReference type="EMBL" id="AZIM01001324">
    <property type="protein sequence ID" value="ETE67330.1"/>
    <property type="molecule type" value="Genomic_DNA"/>
</dbReference>
<evidence type="ECO:0000313" key="2">
    <source>
        <dbReference type="Proteomes" id="UP000018936"/>
    </source>
</evidence>
<keyword evidence="2" id="KW-1185">Reference proteome</keyword>